<dbReference type="EMBL" id="QFQP01000058">
    <property type="protein sequence ID" value="PZR04409.1"/>
    <property type="molecule type" value="Genomic_DNA"/>
</dbReference>
<gene>
    <name evidence="1" type="ORF">DI536_34180</name>
</gene>
<evidence type="ECO:0000313" key="2">
    <source>
        <dbReference type="Proteomes" id="UP000249061"/>
    </source>
</evidence>
<dbReference type="Proteomes" id="UP000249061">
    <property type="component" value="Unassembled WGS sequence"/>
</dbReference>
<proteinExistence type="predicted"/>
<name>A0A2W5SMN6_9BACT</name>
<evidence type="ECO:0000313" key="1">
    <source>
        <dbReference type="EMBL" id="PZR04409.1"/>
    </source>
</evidence>
<dbReference type="AlphaFoldDB" id="A0A2W5SMN6"/>
<comment type="caution">
    <text evidence="1">The sequence shown here is derived from an EMBL/GenBank/DDBJ whole genome shotgun (WGS) entry which is preliminary data.</text>
</comment>
<reference evidence="1 2" key="1">
    <citation type="submission" date="2017-08" db="EMBL/GenBank/DDBJ databases">
        <title>Infants hospitalized years apart are colonized by the same room-sourced microbial strains.</title>
        <authorList>
            <person name="Brooks B."/>
            <person name="Olm M.R."/>
            <person name="Firek B.A."/>
            <person name="Baker R."/>
            <person name="Thomas B.C."/>
            <person name="Morowitz M.J."/>
            <person name="Banfield J.F."/>
        </authorList>
    </citation>
    <scope>NUCLEOTIDE SEQUENCE [LARGE SCALE GENOMIC DNA]</scope>
    <source>
        <strain evidence="1">S2_003_000_R2_14</strain>
    </source>
</reference>
<organism evidence="1 2">
    <name type="scientific">Archangium gephyra</name>
    <dbReference type="NCBI Taxonomy" id="48"/>
    <lineage>
        <taxon>Bacteria</taxon>
        <taxon>Pseudomonadati</taxon>
        <taxon>Myxococcota</taxon>
        <taxon>Myxococcia</taxon>
        <taxon>Myxococcales</taxon>
        <taxon>Cystobacterineae</taxon>
        <taxon>Archangiaceae</taxon>
        <taxon>Archangium</taxon>
    </lineage>
</organism>
<accession>A0A2W5SMN6</accession>
<sequence length="108" mass="12123">MREARRELLTVGSAGAERLLESVHGQRNRLSLVNEVADVCPIEEFADVERSVDVRFHRGLVTSGCGLRRGQQFHRAGRREALSTKARVDRHDPRVAFTGEWLVDAAQS</sequence>
<protein>
    <submittedName>
        <fullName evidence="1">Uncharacterized protein</fullName>
    </submittedName>
</protein>